<feature type="domain" description="Palmitoyltransferase DHHC" evidence="9">
    <location>
        <begin position="227"/>
        <end position="346"/>
    </location>
</feature>
<comment type="subcellular location">
    <subcellularLocation>
        <location evidence="1">Membrane</location>
        <topology evidence="1">Multi-pass membrane protein</topology>
    </subcellularLocation>
</comment>
<dbReference type="GO" id="GO:0005783">
    <property type="term" value="C:endoplasmic reticulum"/>
    <property type="evidence" value="ECO:0007669"/>
    <property type="project" value="TreeGrafter"/>
</dbReference>
<dbReference type="EMBL" id="HE573027">
    <property type="protein sequence ID" value="CCC52945.1"/>
    <property type="molecule type" value="Genomic_DNA"/>
</dbReference>
<comment type="catalytic activity">
    <reaction evidence="8">
        <text>L-cysteinyl-[protein] + hexadecanoyl-CoA = S-hexadecanoyl-L-cysteinyl-[protein] + CoA</text>
        <dbReference type="Rhea" id="RHEA:36683"/>
        <dbReference type="Rhea" id="RHEA-COMP:10131"/>
        <dbReference type="Rhea" id="RHEA-COMP:11032"/>
        <dbReference type="ChEBI" id="CHEBI:29950"/>
        <dbReference type="ChEBI" id="CHEBI:57287"/>
        <dbReference type="ChEBI" id="CHEBI:57379"/>
        <dbReference type="ChEBI" id="CHEBI:74151"/>
        <dbReference type="EC" id="2.3.1.225"/>
    </reaction>
</comment>
<evidence type="ECO:0000256" key="2">
    <source>
        <dbReference type="ARBA" id="ARBA00022679"/>
    </source>
</evidence>
<evidence type="ECO:0000256" key="5">
    <source>
        <dbReference type="ARBA" id="ARBA00023136"/>
    </source>
</evidence>
<dbReference type="PROSITE" id="PS50216">
    <property type="entry name" value="DHHC"/>
    <property type="match status" value="1"/>
</dbReference>
<organism evidence="10">
    <name type="scientific">Trypanosoma vivax (strain Y486)</name>
    <dbReference type="NCBI Taxonomy" id="1055687"/>
    <lineage>
        <taxon>Eukaryota</taxon>
        <taxon>Discoba</taxon>
        <taxon>Euglenozoa</taxon>
        <taxon>Kinetoplastea</taxon>
        <taxon>Metakinetoplastina</taxon>
        <taxon>Trypanosomatida</taxon>
        <taxon>Trypanosomatidae</taxon>
        <taxon>Trypanosoma</taxon>
        <taxon>Duttonella</taxon>
    </lineage>
</organism>
<dbReference type="AlphaFoldDB" id="G0UAV8"/>
<dbReference type="InterPro" id="IPR001594">
    <property type="entry name" value="Palmitoyltrfase_DHHC"/>
</dbReference>
<reference evidence="10" key="1">
    <citation type="journal article" date="2012" name="Proc. Natl. Acad. Sci. U.S.A.">
        <title>Antigenic diversity is generated by distinct evolutionary mechanisms in African trypanosome species.</title>
        <authorList>
            <person name="Jackson A.P."/>
            <person name="Berry A."/>
            <person name="Aslett M."/>
            <person name="Allison H.C."/>
            <person name="Burton P."/>
            <person name="Vavrova-Anderson J."/>
            <person name="Brown R."/>
            <person name="Browne H."/>
            <person name="Corton N."/>
            <person name="Hauser H."/>
            <person name="Gamble J."/>
            <person name="Gilderthorp R."/>
            <person name="Marcello L."/>
            <person name="McQuillan J."/>
            <person name="Otto T.D."/>
            <person name="Quail M.A."/>
            <person name="Sanders M.J."/>
            <person name="van Tonder A."/>
            <person name="Ginger M.L."/>
            <person name="Field M.C."/>
            <person name="Barry J.D."/>
            <person name="Hertz-Fowler C."/>
            <person name="Berriman M."/>
        </authorList>
    </citation>
    <scope>NUCLEOTIDE SEQUENCE</scope>
    <source>
        <strain evidence="10">Y486</strain>
    </source>
</reference>
<feature type="transmembrane region" description="Helical" evidence="8">
    <location>
        <begin position="21"/>
        <end position="43"/>
    </location>
</feature>
<comment type="similarity">
    <text evidence="7">Belongs to the DHHC palmitoyltransferase family. PFA5 subfamily.</text>
</comment>
<evidence type="ECO:0000256" key="3">
    <source>
        <dbReference type="ARBA" id="ARBA00022692"/>
    </source>
</evidence>
<dbReference type="InterPro" id="IPR039859">
    <property type="entry name" value="PFA4/ZDH16/20/ERF2-like"/>
</dbReference>
<evidence type="ECO:0000256" key="4">
    <source>
        <dbReference type="ARBA" id="ARBA00022989"/>
    </source>
</evidence>
<dbReference type="PANTHER" id="PTHR22883:SF23">
    <property type="entry name" value="PALMITOYLTRANSFERASE ZDHHC6"/>
    <property type="match status" value="1"/>
</dbReference>
<dbReference type="VEuPathDB" id="TriTrypDB:TvY486_1104290"/>
<feature type="transmembrane region" description="Helical" evidence="8">
    <location>
        <begin position="307"/>
        <end position="328"/>
    </location>
</feature>
<sequence>MTESISCHKTKQRSWLSCRAVGFGVTLSFLLTVFVIFLTNLHLVVLRQNTTVLDILLSVLFMLFTAISLLSICLTVFVNPGKTHDWVAAPIVDSFVSDLLTEVIKLERGECFAEMDGGGLGITGLVGADSIDHSEGSRLNVVAYRPEEANESERVTRVPLLSDGHGKHDQLTCSALAGYVKEWELFNGEVLHLKGVFQAARDALAALNATEEFFTQEMHFLLDGVRRCRFCHLYKFDNIHHCSTCGMCIHCMDHHCPWIGQCVGSGNHKYFLIFVGYFIAAVVTAVVHALIDIKLGRLVLTGNGASLAFQSCIVLSCIVVLFLLPLLINDLCVVAKGESTLRKMQRNRSDLRNDVNRKEYVPLSGGGSVISGNGDSSGSTMDNLRQIFGEESIFPSWFIPTRPLRSPRDQQEAEFWKNVRCTVIQKLCVAASDEGARDGDTNET</sequence>
<evidence type="ECO:0000256" key="8">
    <source>
        <dbReference type="RuleBase" id="RU079119"/>
    </source>
</evidence>
<keyword evidence="5 8" id="KW-0472">Membrane</keyword>
<dbReference type="GO" id="GO:0005794">
    <property type="term" value="C:Golgi apparatus"/>
    <property type="evidence" value="ECO:0007669"/>
    <property type="project" value="TreeGrafter"/>
</dbReference>
<keyword evidence="4 8" id="KW-1133">Transmembrane helix</keyword>
<dbReference type="GO" id="GO:0019706">
    <property type="term" value="F:protein-cysteine S-palmitoyltransferase activity"/>
    <property type="evidence" value="ECO:0007669"/>
    <property type="project" value="UniProtKB-EC"/>
</dbReference>
<evidence type="ECO:0000256" key="6">
    <source>
        <dbReference type="ARBA" id="ARBA00023315"/>
    </source>
</evidence>
<dbReference type="GO" id="GO:0006612">
    <property type="term" value="P:protein targeting to membrane"/>
    <property type="evidence" value="ECO:0007669"/>
    <property type="project" value="TreeGrafter"/>
</dbReference>
<dbReference type="EC" id="2.3.1.225" evidence="8"/>
<proteinExistence type="inferred from homology"/>
<evidence type="ECO:0000256" key="7">
    <source>
        <dbReference type="ARBA" id="ARBA00038298"/>
    </source>
</evidence>
<dbReference type="GO" id="GO:0016020">
    <property type="term" value="C:membrane"/>
    <property type="evidence" value="ECO:0007669"/>
    <property type="project" value="UniProtKB-SubCell"/>
</dbReference>
<name>G0UAV8_TRYVY</name>
<keyword evidence="2 8" id="KW-0808">Transferase</keyword>
<evidence type="ECO:0000313" key="10">
    <source>
        <dbReference type="EMBL" id="CCC52945.1"/>
    </source>
</evidence>
<accession>G0UAV8</accession>
<keyword evidence="3 8" id="KW-0812">Transmembrane</keyword>
<dbReference type="Pfam" id="PF01529">
    <property type="entry name" value="DHHC"/>
    <property type="match status" value="1"/>
</dbReference>
<comment type="domain">
    <text evidence="8">The DHHC domain is required for palmitoyltransferase activity.</text>
</comment>
<keyword evidence="6 8" id="KW-0012">Acyltransferase</keyword>
<feature type="transmembrane region" description="Helical" evidence="8">
    <location>
        <begin position="55"/>
        <end position="78"/>
    </location>
</feature>
<gene>
    <name evidence="10" type="ORF">TVY486_1104290</name>
</gene>
<protein>
    <recommendedName>
        <fullName evidence="8">Palmitoyltransferase</fullName>
        <ecNumber evidence="8">2.3.1.225</ecNumber>
    </recommendedName>
</protein>
<evidence type="ECO:0000256" key="1">
    <source>
        <dbReference type="ARBA" id="ARBA00004141"/>
    </source>
</evidence>
<dbReference type="PANTHER" id="PTHR22883">
    <property type="entry name" value="ZINC FINGER DHHC DOMAIN CONTAINING PROTEIN"/>
    <property type="match status" value="1"/>
</dbReference>
<feature type="transmembrane region" description="Helical" evidence="8">
    <location>
        <begin position="270"/>
        <end position="291"/>
    </location>
</feature>
<evidence type="ECO:0000259" key="9">
    <source>
        <dbReference type="Pfam" id="PF01529"/>
    </source>
</evidence>